<dbReference type="Proteomes" id="UP000712157">
    <property type="component" value="Unassembled WGS sequence"/>
</dbReference>
<evidence type="ECO:0000313" key="10">
    <source>
        <dbReference type="Proteomes" id="UP000712157"/>
    </source>
</evidence>
<keyword evidence="6 7" id="KW-0472">Membrane</keyword>
<keyword evidence="10" id="KW-1185">Reference proteome</keyword>
<reference evidence="9" key="1">
    <citation type="submission" date="2021-06" db="EMBL/GenBank/DDBJ databases">
        <title>Description of novel taxa of the family Lachnospiraceae.</title>
        <authorList>
            <person name="Chaplin A.V."/>
            <person name="Sokolova S.R."/>
            <person name="Pikina A.P."/>
            <person name="Korzhanova M."/>
            <person name="Belova V."/>
            <person name="Korostin D."/>
            <person name="Efimov B.A."/>
        </authorList>
    </citation>
    <scope>NUCLEOTIDE SEQUENCE</scope>
    <source>
        <strain evidence="9">ASD5720</strain>
    </source>
</reference>
<comment type="caution">
    <text evidence="9">The sequence shown here is derived from an EMBL/GenBank/DDBJ whole genome shotgun (WGS) entry which is preliminary data.</text>
</comment>
<evidence type="ECO:0000256" key="2">
    <source>
        <dbReference type="ARBA" id="ARBA00022448"/>
    </source>
</evidence>
<name>A0A949K6U0_9FIRM</name>
<dbReference type="PANTHER" id="PTHR43744">
    <property type="entry name" value="ABC TRANSPORTER PERMEASE PROTEIN MG189-RELATED-RELATED"/>
    <property type="match status" value="1"/>
</dbReference>
<proteinExistence type="inferred from homology"/>
<feature type="transmembrane region" description="Helical" evidence="7">
    <location>
        <begin position="103"/>
        <end position="130"/>
    </location>
</feature>
<sequence>MRRNTRMLGWDDFNNRNRTVQILSEKGEEKLRKRNNAGKKFVTLLLSLPMYLYCIGSLIFLSYALINPFKSNKEFFQNLLGLPRQWTLENIIQVWKAAEFYKYYINSIVVTVCATLSILVIASLTAYGLSRYKFKFNKKVNSFFLLGMMFPATIMIIPLFLVARNLGLVDNFRGLVVIFTATTLSFSVFILAGFFKTLPHEVHEAAKIDGAGEFRIFWKIMMPMARPILGTLMTITAINVWNDYFISLIMIYDNDKRTLPLALANFYAGNQARWPLLFAALFITTLPIIIVFFIGSKQIVSGLTAGATK</sequence>
<dbReference type="InterPro" id="IPR035906">
    <property type="entry name" value="MetI-like_sf"/>
</dbReference>
<keyword evidence="3" id="KW-1003">Cell membrane</keyword>
<dbReference type="GO" id="GO:0005886">
    <property type="term" value="C:plasma membrane"/>
    <property type="evidence" value="ECO:0007669"/>
    <property type="project" value="UniProtKB-SubCell"/>
</dbReference>
<evidence type="ECO:0000256" key="6">
    <source>
        <dbReference type="ARBA" id="ARBA00023136"/>
    </source>
</evidence>
<dbReference type="EMBL" id="JAHQCW010000019">
    <property type="protein sequence ID" value="MBU9737323.1"/>
    <property type="molecule type" value="Genomic_DNA"/>
</dbReference>
<feature type="domain" description="ABC transmembrane type-1" evidence="8">
    <location>
        <begin position="104"/>
        <end position="295"/>
    </location>
</feature>
<keyword evidence="2 7" id="KW-0813">Transport</keyword>
<feature type="transmembrane region" description="Helical" evidence="7">
    <location>
        <begin position="175"/>
        <end position="195"/>
    </location>
</feature>
<dbReference type="GO" id="GO:0055085">
    <property type="term" value="P:transmembrane transport"/>
    <property type="evidence" value="ECO:0007669"/>
    <property type="project" value="InterPro"/>
</dbReference>
<dbReference type="SUPFAM" id="SSF161098">
    <property type="entry name" value="MetI-like"/>
    <property type="match status" value="1"/>
</dbReference>
<accession>A0A949K6U0</accession>
<dbReference type="PROSITE" id="PS50928">
    <property type="entry name" value="ABC_TM1"/>
    <property type="match status" value="1"/>
</dbReference>
<comment type="similarity">
    <text evidence="7">Belongs to the binding-protein-dependent transport system permease family.</text>
</comment>
<feature type="transmembrane region" description="Helical" evidence="7">
    <location>
        <begin position="142"/>
        <end position="163"/>
    </location>
</feature>
<evidence type="ECO:0000256" key="3">
    <source>
        <dbReference type="ARBA" id="ARBA00022475"/>
    </source>
</evidence>
<gene>
    <name evidence="9" type="ORF">KTH89_12305</name>
</gene>
<comment type="subcellular location">
    <subcellularLocation>
        <location evidence="1 7">Cell membrane</location>
        <topology evidence="1 7">Multi-pass membrane protein</topology>
    </subcellularLocation>
</comment>
<dbReference type="InterPro" id="IPR000515">
    <property type="entry name" value="MetI-like"/>
</dbReference>
<feature type="transmembrane region" description="Helical" evidence="7">
    <location>
        <begin position="41"/>
        <end position="66"/>
    </location>
</feature>
<evidence type="ECO:0000256" key="1">
    <source>
        <dbReference type="ARBA" id="ARBA00004651"/>
    </source>
</evidence>
<dbReference type="Pfam" id="PF00528">
    <property type="entry name" value="BPD_transp_1"/>
    <property type="match status" value="1"/>
</dbReference>
<dbReference type="AlphaFoldDB" id="A0A949K6U0"/>
<evidence type="ECO:0000256" key="4">
    <source>
        <dbReference type="ARBA" id="ARBA00022692"/>
    </source>
</evidence>
<dbReference type="Gene3D" id="1.10.3720.10">
    <property type="entry name" value="MetI-like"/>
    <property type="match status" value="1"/>
</dbReference>
<keyword evidence="4 7" id="KW-0812">Transmembrane</keyword>
<keyword evidence="5 7" id="KW-1133">Transmembrane helix</keyword>
<protein>
    <submittedName>
        <fullName evidence="9">Carbohydrate ABC transporter permease</fullName>
    </submittedName>
</protein>
<evidence type="ECO:0000256" key="5">
    <source>
        <dbReference type="ARBA" id="ARBA00022989"/>
    </source>
</evidence>
<dbReference type="CDD" id="cd06261">
    <property type="entry name" value="TM_PBP2"/>
    <property type="match status" value="1"/>
</dbReference>
<organism evidence="9 10">
    <name type="scientific">Diplocloster agilis</name>
    <dbReference type="NCBI Taxonomy" id="2850323"/>
    <lineage>
        <taxon>Bacteria</taxon>
        <taxon>Bacillati</taxon>
        <taxon>Bacillota</taxon>
        <taxon>Clostridia</taxon>
        <taxon>Lachnospirales</taxon>
        <taxon>Lachnospiraceae</taxon>
        <taxon>Diplocloster</taxon>
    </lineage>
</organism>
<dbReference type="PANTHER" id="PTHR43744:SF12">
    <property type="entry name" value="ABC TRANSPORTER PERMEASE PROTEIN MG189-RELATED"/>
    <property type="match status" value="1"/>
</dbReference>
<evidence type="ECO:0000313" key="9">
    <source>
        <dbReference type="EMBL" id="MBU9737323.1"/>
    </source>
</evidence>
<feature type="transmembrane region" description="Helical" evidence="7">
    <location>
        <begin position="272"/>
        <end position="294"/>
    </location>
</feature>
<evidence type="ECO:0000256" key="7">
    <source>
        <dbReference type="RuleBase" id="RU363032"/>
    </source>
</evidence>
<feature type="transmembrane region" description="Helical" evidence="7">
    <location>
        <begin position="228"/>
        <end position="252"/>
    </location>
</feature>
<evidence type="ECO:0000259" key="8">
    <source>
        <dbReference type="PROSITE" id="PS50928"/>
    </source>
</evidence>